<evidence type="ECO:0000313" key="2">
    <source>
        <dbReference type="Proteomes" id="UP000825701"/>
    </source>
</evidence>
<keyword evidence="2" id="KW-1185">Reference proteome</keyword>
<evidence type="ECO:0000313" key="1">
    <source>
        <dbReference type="EMBL" id="QZO01964.1"/>
    </source>
</evidence>
<dbReference type="AlphaFoldDB" id="A0A9E6RBW2"/>
<dbReference type="Proteomes" id="UP000825701">
    <property type="component" value="Chromosome"/>
</dbReference>
<accession>A0A9E6RBW2</accession>
<organism evidence="1 2">
    <name type="scientific">Chenggangzhangella methanolivorans</name>
    <dbReference type="NCBI Taxonomy" id="1437009"/>
    <lineage>
        <taxon>Bacteria</taxon>
        <taxon>Pseudomonadati</taxon>
        <taxon>Pseudomonadota</taxon>
        <taxon>Alphaproteobacteria</taxon>
        <taxon>Hyphomicrobiales</taxon>
        <taxon>Methylopilaceae</taxon>
        <taxon>Chenggangzhangella</taxon>
    </lineage>
</organism>
<dbReference type="EMBL" id="CP081869">
    <property type="protein sequence ID" value="QZO01964.1"/>
    <property type="molecule type" value="Genomic_DNA"/>
</dbReference>
<sequence length="241" mass="26964">MTGPPNSPTLLREMSERIRALGELPQTSEARAEVEAALGSKWWGLRVLAIAVIGAWRDKAWLVERALRAENGMAGGRFGHARTQSWRDLEAQTAAKAAVPMLDPADAGWLLDRWFSDEPLAFAFYEYVGLRLDPTAVERRVAEEFARRRSQQRRLPLFRLLRLRRGVADRDARLRRLAQGGDETALLARDLLSMEARFRDRQAQTPGGAKRAKVSAGAARRAAAAEALAESRRRAGRKGRR</sequence>
<gene>
    <name evidence="1" type="ORF">K6K41_12010</name>
</gene>
<name>A0A9E6RBW2_9HYPH</name>
<dbReference type="RefSeq" id="WP_261405330.1">
    <property type="nucleotide sequence ID" value="NZ_CP081869.1"/>
</dbReference>
<reference evidence="1" key="1">
    <citation type="submission" date="2021-08" db="EMBL/GenBank/DDBJ databases">
        <authorList>
            <person name="Zhang H."/>
            <person name="Xu M."/>
            <person name="Yu Z."/>
            <person name="Yang L."/>
            <person name="Cai Y."/>
        </authorList>
    </citation>
    <scope>NUCLEOTIDE SEQUENCE</scope>
    <source>
        <strain evidence="1">CHL1</strain>
    </source>
</reference>
<proteinExistence type="predicted"/>
<protein>
    <submittedName>
        <fullName evidence="1">Uncharacterized protein</fullName>
    </submittedName>
</protein>
<dbReference type="KEGG" id="cmet:K6K41_12010"/>